<feature type="signal peptide" evidence="6">
    <location>
        <begin position="1"/>
        <end position="15"/>
    </location>
</feature>
<dbReference type="Gene3D" id="1.20.120.980">
    <property type="entry name" value="Serine carboxypeptidase S28, SKS domain"/>
    <property type="match status" value="1"/>
</dbReference>
<reference evidence="7 8" key="1">
    <citation type="journal article" date="2007" name="Nature">
        <title>Evolution of genes and genomes on the Drosophila phylogeny.</title>
        <authorList>
            <consortium name="Drosophila 12 Genomes Consortium"/>
            <person name="Clark A.G."/>
            <person name="Eisen M.B."/>
            <person name="Smith D.R."/>
            <person name="Bergman C.M."/>
            <person name="Oliver B."/>
            <person name="Markow T.A."/>
            <person name="Kaufman T.C."/>
            <person name="Kellis M."/>
            <person name="Gelbart W."/>
            <person name="Iyer V.N."/>
            <person name="Pollard D.A."/>
            <person name="Sackton T.B."/>
            <person name="Larracuente A.M."/>
            <person name="Singh N.D."/>
            <person name="Abad J.P."/>
            <person name="Abt D.N."/>
            <person name="Adryan B."/>
            <person name="Aguade M."/>
            <person name="Akashi H."/>
            <person name="Anderson W.W."/>
            <person name="Aquadro C.F."/>
            <person name="Ardell D.H."/>
            <person name="Arguello R."/>
            <person name="Artieri C.G."/>
            <person name="Barbash D.A."/>
            <person name="Barker D."/>
            <person name="Barsanti P."/>
            <person name="Batterham P."/>
            <person name="Batzoglou S."/>
            <person name="Begun D."/>
            <person name="Bhutkar A."/>
            <person name="Blanco E."/>
            <person name="Bosak S.A."/>
            <person name="Bradley R.K."/>
            <person name="Brand A.D."/>
            <person name="Brent M.R."/>
            <person name="Brooks A.N."/>
            <person name="Brown R.H."/>
            <person name="Butlin R.K."/>
            <person name="Caggese C."/>
            <person name="Calvi B.R."/>
            <person name="Bernardo de Carvalho A."/>
            <person name="Caspi A."/>
            <person name="Castrezana S."/>
            <person name="Celniker S.E."/>
            <person name="Chang J.L."/>
            <person name="Chapple C."/>
            <person name="Chatterji S."/>
            <person name="Chinwalla A."/>
            <person name="Civetta A."/>
            <person name="Clifton S.W."/>
            <person name="Comeron J.M."/>
            <person name="Costello J.C."/>
            <person name="Coyne J.A."/>
            <person name="Daub J."/>
            <person name="David R.G."/>
            <person name="Delcher A.L."/>
            <person name="Delehaunty K."/>
            <person name="Do C.B."/>
            <person name="Ebling H."/>
            <person name="Edwards K."/>
            <person name="Eickbush T."/>
            <person name="Evans J.D."/>
            <person name="Filipski A."/>
            <person name="Findeiss S."/>
            <person name="Freyhult E."/>
            <person name="Fulton L."/>
            <person name="Fulton R."/>
            <person name="Garcia A.C."/>
            <person name="Gardiner A."/>
            <person name="Garfield D.A."/>
            <person name="Garvin B.E."/>
            <person name="Gibson G."/>
            <person name="Gilbert D."/>
            <person name="Gnerre S."/>
            <person name="Godfrey J."/>
            <person name="Good R."/>
            <person name="Gotea V."/>
            <person name="Gravely B."/>
            <person name="Greenberg A.J."/>
            <person name="Griffiths-Jones S."/>
            <person name="Gross S."/>
            <person name="Guigo R."/>
            <person name="Gustafson E.A."/>
            <person name="Haerty W."/>
            <person name="Hahn M.W."/>
            <person name="Halligan D.L."/>
            <person name="Halpern A.L."/>
            <person name="Halter G.M."/>
            <person name="Han M.V."/>
            <person name="Heger A."/>
            <person name="Hillier L."/>
            <person name="Hinrichs A.S."/>
            <person name="Holmes I."/>
            <person name="Hoskins R.A."/>
            <person name="Hubisz M.J."/>
            <person name="Hultmark D."/>
            <person name="Huntley M.A."/>
            <person name="Jaffe D.B."/>
            <person name="Jagadeeshan S."/>
            <person name="Jeck W.R."/>
            <person name="Johnson J."/>
            <person name="Jones C.D."/>
            <person name="Jordan W.C."/>
            <person name="Karpen G.H."/>
            <person name="Kataoka E."/>
            <person name="Keightley P.D."/>
            <person name="Kheradpour P."/>
            <person name="Kirkness E.F."/>
            <person name="Koerich L.B."/>
            <person name="Kristiansen K."/>
            <person name="Kudrna D."/>
            <person name="Kulathinal R.J."/>
            <person name="Kumar S."/>
            <person name="Kwok R."/>
            <person name="Lander E."/>
            <person name="Langley C.H."/>
            <person name="Lapoint R."/>
            <person name="Lazzaro B.P."/>
            <person name="Lee S.J."/>
            <person name="Levesque L."/>
            <person name="Li R."/>
            <person name="Lin C.F."/>
            <person name="Lin M.F."/>
            <person name="Lindblad-Toh K."/>
            <person name="Llopart A."/>
            <person name="Long M."/>
            <person name="Low L."/>
            <person name="Lozovsky E."/>
            <person name="Lu J."/>
            <person name="Luo M."/>
            <person name="Machado C.A."/>
            <person name="Makalowski W."/>
            <person name="Marzo M."/>
            <person name="Matsuda M."/>
            <person name="Matzkin L."/>
            <person name="McAllister B."/>
            <person name="McBride C.S."/>
            <person name="McKernan B."/>
            <person name="McKernan K."/>
            <person name="Mendez-Lago M."/>
            <person name="Minx P."/>
            <person name="Mollenhauer M.U."/>
            <person name="Montooth K."/>
            <person name="Mount S.M."/>
            <person name="Mu X."/>
            <person name="Myers E."/>
            <person name="Negre B."/>
            <person name="Newfeld S."/>
            <person name="Nielsen R."/>
            <person name="Noor M.A."/>
            <person name="O'Grady P."/>
            <person name="Pachter L."/>
            <person name="Papaceit M."/>
            <person name="Parisi M.J."/>
            <person name="Parisi M."/>
            <person name="Parts L."/>
            <person name="Pedersen J.S."/>
            <person name="Pesole G."/>
            <person name="Phillippy A.M."/>
            <person name="Ponting C.P."/>
            <person name="Pop M."/>
            <person name="Porcelli D."/>
            <person name="Powell J.R."/>
            <person name="Prohaska S."/>
            <person name="Pruitt K."/>
            <person name="Puig M."/>
            <person name="Quesneville H."/>
            <person name="Ram K.R."/>
            <person name="Rand D."/>
            <person name="Rasmussen M.D."/>
            <person name="Reed L.K."/>
            <person name="Reenan R."/>
            <person name="Reily A."/>
            <person name="Remington K.A."/>
            <person name="Rieger T.T."/>
            <person name="Ritchie M.G."/>
            <person name="Robin C."/>
            <person name="Rogers Y.H."/>
            <person name="Rohde C."/>
            <person name="Rozas J."/>
            <person name="Rubenfield M.J."/>
            <person name="Ruiz A."/>
            <person name="Russo S."/>
            <person name="Salzberg S.L."/>
            <person name="Sanchez-Gracia A."/>
            <person name="Saranga D.J."/>
            <person name="Sato H."/>
            <person name="Schaeffer S.W."/>
            <person name="Schatz M.C."/>
            <person name="Schlenke T."/>
            <person name="Schwartz R."/>
            <person name="Segarra C."/>
            <person name="Singh R.S."/>
            <person name="Sirot L."/>
            <person name="Sirota M."/>
            <person name="Sisneros N.B."/>
            <person name="Smith C.D."/>
            <person name="Smith T.F."/>
            <person name="Spieth J."/>
            <person name="Stage D.E."/>
            <person name="Stark A."/>
            <person name="Stephan W."/>
            <person name="Strausberg R.L."/>
            <person name="Strempel S."/>
            <person name="Sturgill D."/>
            <person name="Sutton G."/>
            <person name="Sutton G.G."/>
            <person name="Tao W."/>
            <person name="Teichmann S."/>
            <person name="Tobari Y.N."/>
            <person name="Tomimura Y."/>
            <person name="Tsolas J.M."/>
            <person name="Valente V.L."/>
            <person name="Venter E."/>
            <person name="Venter J.C."/>
            <person name="Vicario S."/>
            <person name="Vieira F.G."/>
            <person name="Vilella A.J."/>
            <person name="Villasante A."/>
            <person name="Walenz B."/>
            <person name="Wang J."/>
            <person name="Wasserman M."/>
            <person name="Watts T."/>
            <person name="Wilson D."/>
            <person name="Wilson R.K."/>
            <person name="Wing R.A."/>
            <person name="Wolfner M.F."/>
            <person name="Wong A."/>
            <person name="Wong G.K."/>
            <person name="Wu C.I."/>
            <person name="Wu G."/>
            <person name="Yamamoto D."/>
            <person name="Yang H.P."/>
            <person name="Yang S.P."/>
            <person name="Yorke J.A."/>
            <person name="Yoshida K."/>
            <person name="Zdobnov E."/>
            <person name="Zhang P."/>
            <person name="Zhang Y."/>
            <person name="Zimin A.V."/>
            <person name="Baldwin J."/>
            <person name="Abdouelleil A."/>
            <person name="Abdulkadir J."/>
            <person name="Abebe A."/>
            <person name="Abera B."/>
            <person name="Abreu J."/>
            <person name="Acer S.C."/>
            <person name="Aftuck L."/>
            <person name="Alexander A."/>
            <person name="An P."/>
            <person name="Anderson E."/>
            <person name="Anderson S."/>
            <person name="Arachi H."/>
            <person name="Azer M."/>
            <person name="Bachantsang P."/>
            <person name="Barry A."/>
            <person name="Bayul T."/>
            <person name="Berlin A."/>
            <person name="Bessette D."/>
            <person name="Bloom T."/>
            <person name="Blye J."/>
            <person name="Boguslavskiy L."/>
            <person name="Bonnet C."/>
            <person name="Boukhgalter B."/>
            <person name="Bourzgui I."/>
            <person name="Brown A."/>
            <person name="Cahill P."/>
            <person name="Channer S."/>
            <person name="Cheshatsang Y."/>
            <person name="Chuda L."/>
            <person name="Citroen M."/>
            <person name="Collymore A."/>
            <person name="Cooke P."/>
            <person name="Costello M."/>
            <person name="D'Aco K."/>
            <person name="Daza R."/>
            <person name="De Haan G."/>
            <person name="DeGray S."/>
            <person name="DeMaso C."/>
            <person name="Dhargay N."/>
            <person name="Dooley K."/>
            <person name="Dooley E."/>
            <person name="Doricent M."/>
            <person name="Dorje P."/>
            <person name="Dorjee K."/>
            <person name="Dupes A."/>
            <person name="Elong R."/>
            <person name="Falk J."/>
            <person name="Farina A."/>
            <person name="Faro S."/>
            <person name="Ferguson D."/>
            <person name="Fisher S."/>
            <person name="Foley C.D."/>
            <person name="Franke A."/>
            <person name="Friedrich D."/>
            <person name="Gadbois L."/>
            <person name="Gearin G."/>
            <person name="Gearin C.R."/>
            <person name="Giannoukos G."/>
            <person name="Goode T."/>
            <person name="Graham J."/>
            <person name="Grandbois E."/>
            <person name="Grewal S."/>
            <person name="Gyaltsen K."/>
            <person name="Hafez N."/>
            <person name="Hagos B."/>
            <person name="Hall J."/>
            <person name="Henson C."/>
            <person name="Hollinger A."/>
            <person name="Honan T."/>
            <person name="Huard M.D."/>
            <person name="Hughes L."/>
            <person name="Hurhula B."/>
            <person name="Husby M.E."/>
            <person name="Kamat A."/>
            <person name="Kanga B."/>
            <person name="Kashin S."/>
            <person name="Khazanovich D."/>
            <person name="Kisner P."/>
            <person name="Lance K."/>
            <person name="Lara M."/>
            <person name="Lee W."/>
            <person name="Lennon N."/>
            <person name="Letendre F."/>
            <person name="LeVine R."/>
            <person name="Lipovsky A."/>
            <person name="Liu X."/>
            <person name="Liu J."/>
            <person name="Liu S."/>
            <person name="Lokyitsang T."/>
            <person name="Lokyitsang Y."/>
            <person name="Lubonja R."/>
            <person name="Lui A."/>
            <person name="MacDonald P."/>
            <person name="Magnisalis V."/>
            <person name="Maru K."/>
            <person name="Matthews C."/>
            <person name="McCusker W."/>
            <person name="McDonough S."/>
            <person name="Mehta T."/>
            <person name="Meldrim J."/>
            <person name="Meneus L."/>
            <person name="Mihai O."/>
            <person name="Mihalev A."/>
            <person name="Mihova T."/>
            <person name="Mittelman R."/>
            <person name="Mlenga V."/>
            <person name="Montmayeur A."/>
            <person name="Mulrain L."/>
            <person name="Navidi A."/>
            <person name="Naylor J."/>
            <person name="Negash T."/>
            <person name="Nguyen T."/>
            <person name="Nguyen N."/>
            <person name="Nicol R."/>
            <person name="Norbu C."/>
            <person name="Norbu N."/>
            <person name="Novod N."/>
            <person name="O'Neill B."/>
            <person name="Osman S."/>
            <person name="Markiewicz E."/>
            <person name="Oyono O.L."/>
            <person name="Patti C."/>
            <person name="Phunkhang P."/>
            <person name="Pierre F."/>
            <person name="Priest M."/>
            <person name="Raghuraman S."/>
            <person name="Rege F."/>
            <person name="Reyes R."/>
            <person name="Rise C."/>
            <person name="Rogov P."/>
            <person name="Ross K."/>
            <person name="Ryan E."/>
            <person name="Settipalli S."/>
            <person name="Shea T."/>
            <person name="Sherpa N."/>
            <person name="Shi L."/>
            <person name="Shih D."/>
            <person name="Sparrow T."/>
            <person name="Spaulding J."/>
            <person name="Stalker J."/>
            <person name="Stange-Thomann N."/>
            <person name="Stavropoulos S."/>
            <person name="Stone C."/>
            <person name="Strader C."/>
            <person name="Tesfaye S."/>
            <person name="Thomson T."/>
            <person name="Thoulutsang Y."/>
            <person name="Thoulutsang D."/>
            <person name="Topham K."/>
            <person name="Topping I."/>
            <person name="Tsamla T."/>
            <person name="Vassiliev H."/>
            <person name="Vo A."/>
            <person name="Wangchuk T."/>
            <person name="Wangdi T."/>
            <person name="Weiand M."/>
            <person name="Wilkinson J."/>
            <person name="Wilson A."/>
            <person name="Yadav S."/>
            <person name="Young G."/>
            <person name="Yu Q."/>
            <person name="Zembek L."/>
            <person name="Zhong D."/>
            <person name="Zimmer A."/>
            <person name="Zwirko Z."/>
            <person name="Jaffe D.B."/>
            <person name="Alvarez P."/>
            <person name="Brockman W."/>
            <person name="Butler J."/>
            <person name="Chin C."/>
            <person name="Gnerre S."/>
            <person name="Grabherr M."/>
            <person name="Kleber M."/>
            <person name="Mauceli E."/>
            <person name="MacCallum I."/>
        </authorList>
    </citation>
    <scope>NUCLEOTIDE SEQUENCE [LARGE SCALE GENOMIC DNA]</scope>
    <source>
        <strain evidence="8">Tucson 15287-2541.00</strain>
    </source>
</reference>
<dbReference type="ESTHER" id="drogr-b4jz00">
    <property type="family name" value="Prolylcarboxypeptidase"/>
</dbReference>
<keyword evidence="8" id="KW-1185">Reference proteome</keyword>
<dbReference type="eggNOG" id="KOG2182">
    <property type="taxonomic scope" value="Eukaryota"/>
</dbReference>
<evidence type="ECO:0000256" key="5">
    <source>
        <dbReference type="ARBA" id="ARBA00023180"/>
    </source>
</evidence>
<evidence type="ECO:0000313" key="7">
    <source>
        <dbReference type="EMBL" id="EDV98615.1"/>
    </source>
</evidence>
<comment type="similarity">
    <text evidence="1">Belongs to the peptidase S28 family.</text>
</comment>
<dbReference type="AlphaFoldDB" id="B4JZ00"/>
<keyword evidence="4" id="KW-0378">Hydrolase</keyword>
<keyword evidence="5" id="KW-0325">Glycoprotein</keyword>
<keyword evidence="2" id="KW-0645">Protease</keyword>
<evidence type="ECO:0000313" key="8">
    <source>
        <dbReference type="Proteomes" id="UP000001070"/>
    </source>
</evidence>
<dbReference type="PhylomeDB" id="B4JZ00"/>
<gene>
    <name evidence="7" type="primary">Dgri\GH22390</name>
    <name evidence="7" type="ORF">Dgri_GH22390</name>
</gene>
<dbReference type="InParanoid" id="B4JZ00"/>
<dbReference type="InterPro" id="IPR008758">
    <property type="entry name" value="Peptidase_S28"/>
</dbReference>
<evidence type="ECO:0000256" key="6">
    <source>
        <dbReference type="SAM" id="SignalP"/>
    </source>
</evidence>
<dbReference type="PANTHER" id="PTHR11010:SF5">
    <property type="entry name" value="RE36938P-RELATED"/>
    <property type="match status" value="1"/>
</dbReference>
<dbReference type="HOGENOM" id="CLU_020959_3_0_1"/>
<sequence length="497" mass="56541">MKCFYLVTILVSTFAEQFTFNAYRYTLELLLQEPSSGSYSKSDAAPVQELWLSQKLDHFDELNNKTWQMRYLRNDKYHKPQGPIYIFVGGEWTITPGLLSTGLTHDMAVENAGILFYTEHRYYGQSLPHNSSHNSMSLENLKHLNLHQALADLACFIRYQKSHSANLTHSKVILIGGSYSGSMVAWMTQLYPELVTASWASSAPLLAKANFYEYMQFVGNSINLTYGHNCTQRLENGFNHLVKLFNTNKISKLLERLDACASFNASDLLDRISFFNGIGNYFALVVQSYSEYIPALCNTLMSLHSSDELALERFLERLYSGDDKRLREFRCQDFSYKAMLEVFSDVSDRSTGTRAWFYQTCNQFGWYTTTTTTNCSTSASSCMSFGSQVPVWYFEQLCRDTFGPGQTPAALAMGIAEMNAQFGGFEFNQSVVYRELFFTHGELDPWRALGHQLGNQAVIIAGYSHVEDLASVNVRDSVQMNLVKLRIMSFLRRHVAS</sequence>
<dbReference type="Proteomes" id="UP000001070">
    <property type="component" value="Unassembled WGS sequence"/>
</dbReference>
<evidence type="ECO:0000256" key="2">
    <source>
        <dbReference type="ARBA" id="ARBA00022670"/>
    </source>
</evidence>
<evidence type="ECO:0000256" key="4">
    <source>
        <dbReference type="ARBA" id="ARBA00022801"/>
    </source>
</evidence>
<proteinExistence type="inferred from homology"/>
<evidence type="ECO:0000256" key="1">
    <source>
        <dbReference type="ARBA" id="ARBA00011079"/>
    </source>
</evidence>
<accession>B4JZ00</accession>
<dbReference type="GO" id="GO:0008239">
    <property type="term" value="F:dipeptidyl-peptidase activity"/>
    <property type="evidence" value="ECO:0007669"/>
    <property type="project" value="TreeGrafter"/>
</dbReference>
<protein>
    <submittedName>
        <fullName evidence="7">GH22390</fullName>
    </submittedName>
</protein>
<feature type="chain" id="PRO_5013107588" evidence="6">
    <location>
        <begin position="16"/>
        <end position="497"/>
    </location>
</feature>
<organism evidence="8">
    <name type="scientific">Drosophila grimshawi</name>
    <name type="common">Hawaiian fruit fly</name>
    <name type="synonym">Idiomyia grimshawi</name>
    <dbReference type="NCBI Taxonomy" id="7222"/>
    <lineage>
        <taxon>Eukaryota</taxon>
        <taxon>Metazoa</taxon>
        <taxon>Ecdysozoa</taxon>
        <taxon>Arthropoda</taxon>
        <taxon>Hexapoda</taxon>
        <taxon>Insecta</taxon>
        <taxon>Pterygota</taxon>
        <taxon>Neoptera</taxon>
        <taxon>Endopterygota</taxon>
        <taxon>Diptera</taxon>
        <taxon>Brachycera</taxon>
        <taxon>Muscomorpha</taxon>
        <taxon>Ephydroidea</taxon>
        <taxon>Drosophilidae</taxon>
        <taxon>Drosophila</taxon>
        <taxon>Hawaiian Drosophila</taxon>
    </lineage>
</organism>
<dbReference type="InterPro" id="IPR029058">
    <property type="entry name" value="AB_hydrolase_fold"/>
</dbReference>
<dbReference type="SUPFAM" id="SSF53474">
    <property type="entry name" value="alpha/beta-Hydrolases"/>
    <property type="match status" value="1"/>
</dbReference>
<dbReference type="GO" id="GO:0006508">
    <property type="term" value="P:proteolysis"/>
    <property type="evidence" value="ECO:0007669"/>
    <property type="project" value="UniProtKB-KW"/>
</dbReference>
<dbReference type="OrthoDB" id="1735038at2759"/>
<dbReference type="MEROPS" id="S28.A06"/>
<dbReference type="OMA" id="MRYFRNA"/>
<name>B4JZ00_DROGR</name>
<dbReference type="EMBL" id="CH916378">
    <property type="protein sequence ID" value="EDV98615.1"/>
    <property type="molecule type" value="Genomic_DNA"/>
</dbReference>
<dbReference type="GO" id="GO:0070008">
    <property type="term" value="F:serine-type exopeptidase activity"/>
    <property type="evidence" value="ECO:0007669"/>
    <property type="project" value="InterPro"/>
</dbReference>
<dbReference type="Gene3D" id="3.40.50.1820">
    <property type="entry name" value="alpha/beta hydrolase"/>
    <property type="match status" value="1"/>
</dbReference>
<dbReference type="InterPro" id="IPR042269">
    <property type="entry name" value="Ser_carbopepase_S28_SKS"/>
</dbReference>
<dbReference type="Pfam" id="PF05577">
    <property type="entry name" value="Peptidase_S28"/>
    <property type="match status" value="1"/>
</dbReference>
<evidence type="ECO:0000256" key="3">
    <source>
        <dbReference type="ARBA" id="ARBA00022729"/>
    </source>
</evidence>
<dbReference type="FunCoup" id="B4JZ00">
    <property type="interactions" value="2"/>
</dbReference>
<keyword evidence="3 6" id="KW-0732">Signal</keyword>
<dbReference type="SMR" id="B4JZ00"/>
<dbReference type="PANTHER" id="PTHR11010">
    <property type="entry name" value="PROTEASE S28 PRO-X CARBOXYPEPTIDASE-RELATED"/>
    <property type="match status" value="1"/>
</dbReference>